<reference evidence="1 2" key="1">
    <citation type="journal article" date="2024" name="Plant Biotechnol. J.">
        <title>Dendrobium thyrsiflorum genome and its molecular insights into genes involved in important horticultural traits.</title>
        <authorList>
            <person name="Chen B."/>
            <person name="Wang J.Y."/>
            <person name="Zheng P.J."/>
            <person name="Li K.L."/>
            <person name="Liang Y.M."/>
            <person name="Chen X.F."/>
            <person name="Zhang C."/>
            <person name="Zhao X."/>
            <person name="He X."/>
            <person name="Zhang G.Q."/>
            <person name="Liu Z.J."/>
            <person name="Xu Q."/>
        </authorList>
    </citation>
    <scope>NUCLEOTIDE SEQUENCE [LARGE SCALE GENOMIC DNA]</scope>
    <source>
        <strain evidence="1">GZMU011</strain>
    </source>
</reference>
<dbReference type="Proteomes" id="UP001552299">
    <property type="component" value="Unassembled WGS sequence"/>
</dbReference>
<protein>
    <submittedName>
        <fullName evidence="1">Uncharacterized protein</fullName>
    </submittedName>
</protein>
<organism evidence="1 2">
    <name type="scientific">Dendrobium thyrsiflorum</name>
    <name type="common">Pinecone-like raceme dendrobium</name>
    <name type="synonym">Orchid</name>
    <dbReference type="NCBI Taxonomy" id="117978"/>
    <lineage>
        <taxon>Eukaryota</taxon>
        <taxon>Viridiplantae</taxon>
        <taxon>Streptophyta</taxon>
        <taxon>Embryophyta</taxon>
        <taxon>Tracheophyta</taxon>
        <taxon>Spermatophyta</taxon>
        <taxon>Magnoliopsida</taxon>
        <taxon>Liliopsida</taxon>
        <taxon>Asparagales</taxon>
        <taxon>Orchidaceae</taxon>
        <taxon>Epidendroideae</taxon>
        <taxon>Malaxideae</taxon>
        <taxon>Dendrobiinae</taxon>
        <taxon>Dendrobium</taxon>
    </lineage>
</organism>
<evidence type="ECO:0000313" key="2">
    <source>
        <dbReference type="Proteomes" id="UP001552299"/>
    </source>
</evidence>
<sequence length="112" mass="12975">MLPVYFDKAISLKILAQIHHRSFSTRPDPYCSLLRHPLAAKHRLRHRTLPPLLPLPPALSSNRELEISQPSLVLTWLQYAILSNANRFWLEMGLIICLAEYIDYSYLKLPTP</sequence>
<dbReference type="EMBL" id="JANQDX010000006">
    <property type="protein sequence ID" value="KAL0922289.1"/>
    <property type="molecule type" value="Genomic_DNA"/>
</dbReference>
<dbReference type="AlphaFoldDB" id="A0ABD0VB59"/>
<gene>
    <name evidence="1" type="ORF">M5K25_006262</name>
</gene>
<accession>A0ABD0VB59</accession>
<keyword evidence="2" id="KW-1185">Reference proteome</keyword>
<name>A0ABD0VB59_DENTH</name>
<proteinExistence type="predicted"/>
<evidence type="ECO:0000313" key="1">
    <source>
        <dbReference type="EMBL" id="KAL0922289.1"/>
    </source>
</evidence>
<comment type="caution">
    <text evidence="1">The sequence shown here is derived from an EMBL/GenBank/DDBJ whole genome shotgun (WGS) entry which is preliminary data.</text>
</comment>